<sequence>MSLKGGYGKLSTVCTESALAFHKVVDLARTGYQAEHFFELQMAKQLLATALTGVLPHINIGGVGVTPIINAALLAEDKLLAGWNKLYPATAKLNTFYDSVKGLKGVPGSYIKPSNTPADHIMTVLSDWGNMQNMLLIEGQINWVKGKLFSLYNPMSQDSLKKLVTKALAGDAKAAKKIEVILQSVLSVFNYMNDAGAELTWRVSYMQIDKEIQNMDQYMPELKGLKAIWDEFPPAYQEAVAQKSSRICAHGRYPSQILGASSQSCGQCSPWTARLHY</sequence>
<reference evidence="1 2" key="1">
    <citation type="submission" date="2024-01" db="EMBL/GenBank/DDBJ databases">
        <title>Complete genome of Cladobotryum mycophilum ATHUM6906.</title>
        <authorList>
            <person name="Christinaki A.C."/>
            <person name="Myridakis A.I."/>
            <person name="Kouvelis V.N."/>
        </authorList>
    </citation>
    <scope>NUCLEOTIDE SEQUENCE [LARGE SCALE GENOMIC DNA]</scope>
    <source>
        <strain evidence="1 2">ATHUM6906</strain>
    </source>
</reference>
<organism evidence="1 2">
    <name type="scientific">Cladobotryum mycophilum</name>
    <dbReference type="NCBI Taxonomy" id="491253"/>
    <lineage>
        <taxon>Eukaryota</taxon>
        <taxon>Fungi</taxon>
        <taxon>Dikarya</taxon>
        <taxon>Ascomycota</taxon>
        <taxon>Pezizomycotina</taxon>
        <taxon>Sordariomycetes</taxon>
        <taxon>Hypocreomycetidae</taxon>
        <taxon>Hypocreales</taxon>
        <taxon>Hypocreaceae</taxon>
        <taxon>Cladobotryum</taxon>
    </lineage>
</organism>
<evidence type="ECO:0000313" key="1">
    <source>
        <dbReference type="EMBL" id="KAK5996640.1"/>
    </source>
</evidence>
<evidence type="ECO:0000313" key="2">
    <source>
        <dbReference type="Proteomes" id="UP001338125"/>
    </source>
</evidence>
<keyword evidence="2" id="KW-1185">Reference proteome</keyword>
<proteinExistence type="predicted"/>
<accession>A0ABR0SWS3</accession>
<comment type="caution">
    <text evidence="1">The sequence shown here is derived from an EMBL/GenBank/DDBJ whole genome shotgun (WGS) entry which is preliminary data.</text>
</comment>
<name>A0ABR0SWS3_9HYPO</name>
<dbReference type="Proteomes" id="UP001338125">
    <property type="component" value="Unassembled WGS sequence"/>
</dbReference>
<gene>
    <name evidence="1" type="ORF">PT974_01977</name>
</gene>
<protein>
    <submittedName>
        <fullName evidence="1">Uncharacterized protein</fullName>
    </submittedName>
</protein>
<dbReference type="EMBL" id="JAVFKD010000002">
    <property type="protein sequence ID" value="KAK5996640.1"/>
    <property type="molecule type" value="Genomic_DNA"/>
</dbReference>